<dbReference type="InParanoid" id="U2FPR5"/>
<evidence type="ECO:0000256" key="1">
    <source>
        <dbReference type="ARBA" id="ARBA00004651"/>
    </source>
</evidence>
<evidence type="ECO:0000313" key="7">
    <source>
        <dbReference type="EMBL" id="ERJ13029.1"/>
    </source>
</evidence>
<gene>
    <name evidence="7" type="ORF">HLPCO_000638</name>
</gene>
<keyword evidence="3 6" id="KW-0812">Transmembrane</keyword>
<dbReference type="InterPro" id="IPR017039">
    <property type="entry name" value="Virul_fac_BrkB"/>
</dbReference>
<feature type="transmembrane region" description="Helical" evidence="6">
    <location>
        <begin position="142"/>
        <end position="164"/>
    </location>
</feature>
<feature type="transmembrane region" description="Helical" evidence="6">
    <location>
        <begin position="42"/>
        <end position="67"/>
    </location>
</feature>
<dbReference type="RefSeq" id="WP_008826960.1">
    <property type="nucleotide sequence ID" value="NZ_AFNU02000002.1"/>
</dbReference>
<organism evidence="7 8">
    <name type="scientific">Haloplasma contractile SSD-17B</name>
    <dbReference type="NCBI Taxonomy" id="1033810"/>
    <lineage>
        <taxon>Bacteria</taxon>
        <taxon>Bacillati</taxon>
        <taxon>Mycoplasmatota</taxon>
        <taxon>Mollicutes</taxon>
        <taxon>Haloplasmatales</taxon>
        <taxon>Haloplasmataceae</taxon>
        <taxon>Haloplasma</taxon>
    </lineage>
</organism>
<dbReference type="AlphaFoldDB" id="U2FPR5"/>
<dbReference type="GO" id="GO:0005886">
    <property type="term" value="C:plasma membrane"/>
    <property type="evidence" value="ECO:0007669"/>
    <property type="project" value="UniProtKB-SubCell"/>
</dbReference>
<evidence type="ECO:0000256" key="4">
    <source>
        <dbReference type="ARBA" id="ARBA00022989"/>
    </source>
</evidence>
<evidence type="ECO:0000256" key="2">
    <source>
        <dbReference type="ARBA" id="ARBA00022475"/>
    </source>
</evidence>
<name>U2FPR5_9MOLU</name>
<keyword evidence="5 6" id="KW-0472">Membrane</keyword>
<dbReference type="OrthoDB" id="9775903at2"/>
<dbReference type="EMBL" id="AFNU02000002">
    <property type="protein sequence ID" value="ERJ13029.1"/>
    <property type="molecule type" value="Genomic_DNA"/>
</dbReference>
<accession>U2FPR5</accession>
<feature type="transmembrane region" description="Helical" evidence="6">
    <location>
        <begin position="218"/>
        <end position="237"/>
    </location>
</feature>
<reference evidence="7 8" key="1">
    <citation type="journal article" date="2011" name="J. Bacteriol.">
        <title>Genome sequence of Haloplasma contractile, an unusual contractile bacterium from a deep-sea anoxic brine lake.</title>
        <authorList>
            <person name="Antunes A."/>
            <person name="Alam I."/>
            <person name="El Dorry H."/>
            <person name="Siam R."/>
            <person name="Robertson A."/>
            <person name="Bajic V.B."/>
            <person name="Stingl U."/>
        </authorList>
    </citation>
    <scope>NUCLEOTIDE SEQUENCE [LARGE SCALE GENOMIC DNA]</scope>
    <source>
        <strain evidence="7 8">SSD-17B</strain>
    </source>
</reference>
<feature type="transmembrane region" description="Helical" evidence="6">
    <location>
        <begin position="102"/>
        <end position="121"/>
    </location>
</feature>
<keyword evidence="8" id="KW-1185">Reference proteome</keyword>
<proteinExistence type="predicted"/>
<feature type="transmembrane region" description="Helical" evidence="6">
    <location>
        <begin position="184"/>
        <end position="206"/>
    </location>
</feature>
<comment type="caution">
    <text evidence="7">The sequence shown here is derived from an EMBL/GenBank/DDBJ whole genome shotgun (WGS) entry which is preliminary data.</text>
</comment>
<evidence type="ECO:0000256" key="6">
    <source>
        <dbReference type="SAM" id="Phobius"/>
    </source>
</evidence>
<feature type="transmembrane region" description="Helical" evidence="6">
    <location>
        <begin position="257"/>
        <end position="277"/>
    </location>
</feature>
<reference evidence="7 8" key="2">
    <citation type="journal article" date="2013" name="PLoS ONE">
        <title>INDIGO - INtegrated Data Warehouse of MIcrobial GenOmes with Examples from the Red Sea Extremophiles.</title>
        <authorList>
            <person name="Alam I."/>
            <person name="Antunes A."/>
            <person name="Kamau A.A."/>
            <person name="Ba Alawi W."/>
            <person name="Kalkatawi M."/>
            <person name="Stingl U."/>
            <person name="Bajic V.B."/>
        </authorList>
    </citation>
    <scope>NUCLEOTIDE SEQUENCE [LARGE SCALE GENOMIC DNA]</scope>
    <source>
        <strain evidence="7 8">SSD-17B</strain>
    </source>
</reference>
<comment type="subcellular location">
    <subcellularLocation>
        <location evidence="1">Cell membrane</location>
        <topology evidence="1">Multi-pass membrane protein</topology>
    </subcellularLocation>
</comment>
<dbReference type="PANTHER" id="PTHR30213:SF0">
    <property type="entry name" value="UPF0761 MEMBRANE PROTEIN YIHY"/>
    <property type="match status" value="1"/>
</dbReference>
<dbReference type="PANTHER" id="PTHR30213">
    <property type="entry name" value="INNER MEMBRANE PROTEIN YHJD"/>
    <property type="match status" value="1"/>
</dbReference>
<evidence type="ECO:0000256" key="3">
    <source>
        <dbReference type="ARBA" id="ARBA00022692"/>
    </source>
</evidence>
<dbReference type="PIRSF" id="PIRSF035875">
    <property type="entry name" value="RNase_BN"/>
    <property type="match status" value="1"/>
</dbReference>
<evidence type="ECO:0000256" key="5">
    <source>
        <dbReference type="ARBA" id="ARBA00023136"/>
    </source>
</evidence>
<dbReference type="eggNOG" id="COG1295">
    <property type="taxonomic scope" value="Bacteria"/>
</dbReference>
<sequence length="306" mass="35702">MKRIIKFLKEKLRPFNDQYWYKLLRGTYKELTQIEIGMLPSYIAYFLLFAFVPTVSIVVQIISLFMFNIEELMAQVETYMPEYVQTVIKTIIVGSKGQDGRLFTFFNIFLYYLASRGYYAIYNSYAIIYHIECKINPIKDRLLALINTIVITVVLLGVLSLYIFGDYLFTYVLVDLFNISEYHILFDLLTLVLSIIGVIIIVLIVMKSMPNKKQSFKEIYPGAIFTTLGWLIASYLFKVYVDGYANYQNYYGTFTTVIIFLTWLFMISQIAVIGMIMNHVRENLSMNDPEYSAHNTNGYIERSECS</sequence>
<evidence type="ECO:0000313" key="8">
    <source>
        <dbReference type="Proteomes" id="UP000005707"/>
    </source>
</evidence>
<dbReference type="STRING" id="1033810.HLPCO_000638"/>
<dbReference type="Proteomes" id="UP000005707">
    <property type="component" value="Unassembled WGS sequence"/>
</dbReference>
<dbReference type="FunCoup" id="U2FPR5">
    <property type="interactions" value="186"/>
</dbReference>
<protein>
    <submittedName>
        <fullName evidence="7">Ribonuclease BN protein</fullName>
    </submittedName>
</protein>
<dbReference type="Pfam" id="PF03631">
    <property type="entry name" value="Virul_fac_BrkB"/>
    <property type="match status" value="1"/>
</dbReference>
<keyword evidence="4 6" id="KW-1133">Transmembrane helix</keyword>
<keyword evidence="2" id="KW-1003">Cell membrane</keyword>